<proteinExistence type="evidence at transcript level"/>
<dbReference type="EMBL" id="AY060383">
    <property type="protein sequence ID" value="AAL25422.1"/>
    <property type="molecule type" value="mRNA"/>
</dbReference>
<accession>Q95T13</accession>
<dbReference type="HOGENOM" id="CLU_026193_0_0_1"/>
<dbReference type="FlyBase" id="FBgn0038815">
    <property type="gene designation" value="CG5466"/>
</dbReference>
<evidence type="ECO:0000313" key="1">
    <source>
        <dbReference type="EMBL" id="AAL25422.1"/>
    </source>
</evidence>
<dbReference type="Bgee" id="FBgn0038815">
    <property type="expression patterns" value="Expressed in T neuron T5b (Drosophila) in embryonic/larval optic lobe (Drosophila) and 50 other cell types or tissues"/>
</dbReference>
<reference evidence="1" key="1">
    <citation type="submission" date="2001-10" db="EMBL/GenBank/DDBJ databases">
        <authorList>
            <person name="Stapleton M."/>
            <person name="Brokstein P."/>
            <person name="Hong L."/>
            <person name="Agbayani A."/>
            <person name="Carlson J."/>
            <person name="Champe M."/>
            <person name="Chavez C."/>
            <person name="Dorsett V."/>
            <person name="Farfan D."/>
            <person name="Frise E."/>
            <person name="George R."/>
            <person name="Gonzalez M."/>
            <person name="Guarin H."/>
            <person name="Li P."/>
            <person name="Liao G."/>
            <person name="Miranda A."/>
            <person name="Mungall C.J."/>
            <person name="Nunoo J."/>
            <person name="Pacleb J."/>
            <person name="Paragas V."/>
            <person name="Park S."/>
            <person name="Phouanenavong S."/>
            <person name="Wan K."/>
            <person name="Yu C."/>
            <person name="Lewis S.E."/>
            <person name="Rubin G.M."/>
            <person name="Celniker S."/>
        </authorList>
    </citation>
    <scope>NUCLEOTIDE SEQUENCE</scope>
    <source>
        <strain evidence="1">Berkeley</strain>
    </source>
</reference>
<sequence>MDHLAVGQDKIVRIFAELMRNMSRMKTYIRPSMCKPYGKQSESLQKTLMDTIQIVQTLRNCLPAPHIPVSSWKSESEGNVGSGVSAGVGVGVPAGLNLGAALGLPSGNMH</sequence>
<dbReference type="ExpressionAtlas" id="Q95T13">
    <property type="expression patterns" value="baseline and differential"/>
</dbReference>
<evidence type="ECO:0000313" key="2">
    <source>
        <dbReference type="FlyBase" id="FBgn0038815"/>
    </source>
</evidence>
<dbReference type="AGR" id="FB:FBgn0038815"/>
<gene>
    <name evidence="1 2" type="ORF">CG5466</name>
</gene>
<protein>
    <submittedName>
        <fullName evidence="1">LD27620p</fullName>
    </submittedName>
</protein>
<dbReference type="AlphaFoldDB" id="Q95T13"/>
<dbReference type="VEuPathDB" id="VectorBase:FBgn0038815"/>
<organism evidence="1">
    <name type="scientific">Drosophila melanogaster</name>
    <name type="common">Fruit fly</name>
    <dbReference type="NCBI Taxonomy" id="7227"/>
    <lineage>
        <taxon>Eukaryota</taxon>
        <taxon>Metazoa</taxon>
        <taxon>Ecdysozoa</taxon>
        <taxon>Arthropoda</taxon>
        <taxon>Hexapoda</taxon>
        <taxon>Insecta</taxon>
        <taxon>Pterygota</taxon>
        <taxon>Neoptera</taxon>
        <taxon>Endopterygota</taxon>
        <taxon>Diptera</taxon>
        <taxon>Brachycera</taxon>
        <taxon>Muscomorpha</taxon>
        <taxon>Ephydroidea</taxon>
        <taxon>Drosophilidae</taxon>
        <taxon>Drosophila</taxon>
        <taxon>Sophophora</taxon>
    </lineage>
</organism>
<dbReference type="OrthoDB" id="5955164at2759"/>
<name>Q95T13_DROME</name>